<proteinExistence type="predicted"/>
<dbReference type="Gene3D" id="2.60.40.10">
    <property type="entry name" value="Immunoglobulins"/>
    <property type="match status" value="1"/>
</dbReference>
<evidence type="ECO:0000313" key="5">
    <source>
        <dbReference type="Proteomes" id="UP000182367"/>
    </source>
</evidence>
<dbReference type="STRING" id="551990.SAMN05192550_2026"/>
<evidence type="ECO:0000313" key="4">
    <source>
        <dbReference type="Proteomes" id="UP000093226"/>
    </source>
</evidence>
<accession>A0A1B9DZC1</accession>
<organism evidence="2 4">
    <name type="scientific">Flavobacterium glycines</name>
    <dbReference type="NCBI Taxonomy" id="551990"/>
    <lineage>
        <taxon>Bacteria</taxon>
        <taxon>Pseudomonadati</taxon>
        <taxon>Bacteroidota</taxon>
        <taxon>Flavobacteriia</taxon>
        <taxon>Flavobacteriales</taxon>
        <taxon>Flavobacteriaceae</taxon>
        <taxon>Flavobacterium</taxon>
    </lineage>
</organism>
<gene>
    <name evidence="2" type="ORF">FBGL_00875</name>
    <name evidence="1" type="ORF">FGL01_20880</name>
    <name evidence="3" type="ORF">SAMN05192550_2026</name>
</gene>
<comment type="caution">
    <text evidence="2">The sequence shown here is derived from an EMBL/GenBank/DDBJ whole genome shotgun (WGS) entry which is preliminary data.</text>
</comment>
<reference evidence="4" key="1">
    <citation type="submission" date="2016-03" db="EMBL/GenBank/DDBJ databases">
        <title>Draft genome sequence of Paenibacillus glacialis DSM 22343.</title>
        <authorList>
            <person name="Shin S.-K."/>
            <person name="Yi H."/>
        </authorList>
    </citation>
    <scope>NUCLEOTIDE SEQUENCE [LARGE SCALE GENOMIC DNA]</scope>
    <source>
        <strain evidence="4">NBRC 105008</strain>
    </source>
</reference>
<dbReference type="EMBL" id="FNEO01000003">
    <property type="protein sequence ID" value="SDJ40747.1"/>
    <property type="molecule type" value="Genomic_DNA"/>
</dbReference>
<reference evidence="1 6" key="4">
    <citation type="submission" date="2019-07" db="EMBL/GenBank/DDBJ databases">
        <title>Whole genome shotgun sequence of Flavobacterium glycines NBRC 105008.</title>
        <authorList>
            <person name="Hosoyama A."/>
            <person name="Uohara A."/>
            <person name="Ohji S."/>
            <person name="Ichikawa N."/>
        </authorList>
    </citation>
    <scope>NUCLEOTIDE SEQUENCE [LARGE SCALE GENOMIC DNA]</scope>
    <source>
        <strain evidence="1 6">NBRC 105008</strain>
    </source>
</reference>
<evidence type="ECO:0000313" key="6">
    <source>
        <dbReference type="Proteomes" id="UP000321579"/>
    </source>
</evidence>
<reference evidence="3 5" key="3">
    <citation type="submission" date="2016-10" db="EMBL/GenBank/DDBJ databases">
        <authorList>
            <person name="Varghese N."/>
            <person name="Submissions S."/>
        </authorList>
    </citation>
    <scope>NUCLEOTIDE SEQUENCE [LARGE SCALE GENOMIC DNA]</scope>
    <source>
        <strain evidence="3 5">Gm-149</strain>
    </source>
</reference>
<dbReference type="RefSeq" id="WP_066323853.1">
    <property type="nucleotide sequence ID" value="NZ_BJVF01000003.1"/>
</dbReference>
<evidence type="ECO:0000313" key="1">
    <source>
        <dbReference type="EMBL" id="GEL11349.1"/>
    </source>
</evidence>
<name>A0A1B9DZC1_9FLAO</name>
<dbReference type="Proteomes" id="UP000321579">
    <property type="component" value="Unassembled WGS sequence"/>
</dbReference>
<protein>
    <submittedName>
        <fullName evidence="2">Uncharacterized protein</fullName>
    </submittedName>
</protein>
<reference evidence="2" key="2">
    <citation type="submission" date="2016-03" db="EMBL/GenBank/DDBJ databases">
        <authorList>
            <person name="Ploux O."/>
        </authorList>
    </citation>
    <scope>NUCLEOTIDE SEQUENCE</scope>
    <source>
        <strain evidence="2">NBRC 105008</strain>
    </source>
</reference>
<dbReference type="Proteomes" id="UP000182367">
    <property type="component" value="Unassembled WGS sequence"/>
</dbReference>
<dbReference type="InterPro" id="IPR013783">
    <property type="entry name" value="Ig-like_fold"/>
</dbReference>
<dbReference type="EMBL" id="BJVF01000003">
    <property type="protein sequence ID" value="GEL11349.1"/>
    <property type="molecule type" value="Genomic_DNA"/>
</dbReference>
<dbReference type="OrthoDB" id="1349978at2"/>
<dbReference type="AlphaFoldDB" id="A0A1B9DZC1"/>
<dbReference type="EMBL" id="LVEO01000001">
    <property type="protein sequence ID" value="OCB75052.1"/>
    <property type="molecule type" value="Genomic_DNA"/>
</dbReference>
<evidence type="ECO:0000313" key="3">
    <source>
        <dbReference type="EMBL" id="SDJ40747.1"/>
    </source>
</evidence>
<keyword evidence="5" id="KW-1185">Reference proteome</keyword>
<sequence>MKKILFICFLLCLISCEIQYDGETKIVLTGKLIDENGNSLPDKDIEITIDGGGSILSSSDLISYGKSNQDGNFTLIFPAPKNDNEISISINNLINQTNEFQEKEFRAKKNNFENYKLDLNKITIYKKESVTNLKLILNKTSTNKRLENIMIEGKLPNFYINLNPLPDNSDSIETFYNVIKNQNITLKYTIIDYSNSTIVSKEETVIIPVNDTPVIYNLNY</sequence>
<evidence type="ECO:0000313" key="2">
    <source>
        <dbReference type="EMBL" id="OCB75052.1"/>
    </source>
</evidence>
<dbReference type="Proteomes" id="UP000093226">
    <property type="component" value="Unassembled WGS sequence"/>
</dbReference>